<evidence type="ECO:0000259" key="2">
    <source>
        <dbReference type="Pfam" id="PF00975"/>
    </source>
</evidence>
<keyword evidence="4" id="KW-1185">Reference proteome</keyword>
<dbReference type="GO" id="GO:0016787">
    <property type="term" value="F:hydrolase activity"/>
    <property type="evidence" value="ECO:0007669"/>
    <property type="project" value="UniProtKB-KW"/>
</dbReference>
<dbReference type="Proteomes" id="UP000629619">
    <property type="component" value="Unassembled WGS sequence"/>
</dbReference>
<comment type="similarity">
    <text evidence="1">Belongs to the thioesterase family.</text>
</comment>
<evidence type="ECO:0000256" key="1">
    <source>
        <dbReference type="ARBA" id="ARBA00007169"/>
    </source>
</evidence>
<dbReference type="AlphaFoldDB" id="A0A919TNJ4"/>
<name>A0A919TNJ4_9ACTN</name>
<dbReference type="PANTHER" id="PTHR11487:SF0">
    <property type="entry name" value="S-ACYL FATTY ACID SYNTHASE THIOESTERASE, MEDIUM CHAIN"/>
    <property type="match status" value="1"/>
</dbReference>
<dbReference type="Gene3D" id="3.40.50.1820">
    <property type="entry name" value="alpha/beta hydrolase"/>
    <property type="match status" value="1"/>
</dbReference>
<keyword evidence="3" id="KW-0378">Hydrolase</keyword>
<comment type="caution">
    <text evidence="3">The sequence shown here is derived from an EMBL/GenBank/DDBJ whole genome shotgun (WGS) entry which is preliminary data.</text>
</comment>
<accession>A0A919TNJ4</accession>
<sequence length="256" mass="28045">MTAAQAGVGRWIRRYQPAATGAPRLLCLPHAGGSASFFVPTARSLAPDVEVLAAQYPGRQDRRFEPCAGSIAELVDGLVEELEPYLDQPLSIFGHSMGAVIGFELAGRLEREYDHSPEILFVSGRRAPSCLRDERVHVAGDDAIIAEVERLSGTDSRILGDEDMVRMVLPALRADYRAIERYRMSSTTAGLRCPIAVLTGDADPQVRLHEAEAWRGHTGGPFDLQLYPGGHFYLTSQAGAVLAYLRERLTARSDQR</sequence>
<organism evidence="3 4">
    <name type="scientific">Actinoplanes siamensis</name>
    <dbReference type="NCBI Taxonomy" id="1223317"/>
    <lineage>
        <taxon>Bacteria</taxon>
        <taxon>Bacillati</taxon>
        <taxon>Actinomycetota</taxon>
        <taxon>Actinomycetes</taxon>
        <taxon>Micromonosporales</taxon>
        <taxon>Micromonosporaceae</taxon>
        <taxon>Actinoplanes</taxon>
    </lineage>
</organism>
<evidence type="ECO:0000313" key="3">
    <source>
        <dbReference type="EMBL" id="GIF08258.1"/>
    </source>
</evidence>
<evidence type="ECO:0000313" key="4">
    <source>
        <dbReference type="Proteomes" id="UP000629619"/>
    </source>
</evidence>
<dbReference type="Pfam" id="PF00975">
    <property type="entry name" value="Thioesterase"/>
    <property type="match status" value="1"/>
</dbReference>
<dbReference type="InterPro" id="IPR029058">
    <property type="entry name" value="AB_hydrolase_fold"/>
</dbReference>
<dbReference type="GO" id="GO:0008610">
    <property type="term" value="P:lipid biosynthetic process"/>
    <property type="evidence" value="ECO:0007669"/>
    <property type="project" value="TreeGrafter"/>
</dbReference>
<reference evidence="3" key="1">
    <citation type="submission" date="2021-01" db="EMBL/GenBank/DDBJ databases">
        <title>Whole genome shotgun sequence of Actinoplanes siamensis NBRC 109076.</title>
        <authorList>
            <person name="Komaki H."/>
            <person name="Tamura T."/>
        </authorList>
    </citation>
    <scope>NUCLEOTIDE SEQUENCE</scope>
    <source>
        <strain evidence="3">NBRC 109076</strain>
    </source>
</reference>
<protein>
    <submittedName>
        <fullName evidence="3">Oleoyl-ACP hydrolase</fullName>
    </submittedName>
</protein>
<dbReference type="EMBL" id="BOMW01000060">
    <property type="protein sequence ID" value="GIF08258.1"/>
    <property type="molecule type" value="Genomic_DNA"/>
</dbReference>
<gene>
    <name evidence="3" type="primary">rifR_1</name>
    <name evidence="3" type="ORF">Asi03nite_57960</name>
</gene>
<dbReference type="SUPFAM" id="SSF53474">
    <property type="entry name" value="alpha/beta-Hydrolases"/>
    <property type="match status" value="1"/>
</dbReference>
<dbReference type="PANTHER" id="PTHR11487">
    <property type="entry name" value="THIOESTERASE"/>
    <property type="match status" value="1"/>
</dbReference>
<feature type="domain" description="Thioesterase" evidence="2">
    <location>
        <begin position="24"/>
        <end position="245"/>
    </location>
</feature>
<dbReference type="InterPro" id="IPR001031">
    <property type="entry name" value="Thioesterase"/>
</dbReference>
<proteinExistence type="inferred from homology"/>
<dbReference type="InterPro" id="IPR012223">
    <property type="entry name" value="TEII"/>
</dbReference>
<dbReference type="RefSeq" id="WP_203683618.1">
    <property type="nucleotide sequence ID" value="NZ_BOMW01000060.1"/>
</dbReference>